<dbReference type="PANTHER" id="PTHR24305">
    <property type="entry name" value="CYTOCHROME P450"/>
    <property type="match status" value="1"/>
</dbReference>
<accession>A0A0C4DVV8</accession>
<keyword evidence="8" id="KW-0812">Transmembrane</keyword>
<dbReference type="GO" id="GO:0005506">
    <property type="term" value="F:iron ion binding"/>
    <property type="evidence" value="ECO:0007669"/>
    <property type="project" value="InterPro"/>
</dbReference>
<keyword evidence="8" id="KW-1133">Transmembrane helix</keyword>
<dbReference type="PRINTS" id="PR00463">
    <property type="entry name" value="EP450I"/>
</dbReference>
<reference evidence="11" key="1">
    <citation type="submission" date="2010-05" db="EMBL/GenBank/DDBJ databases">
        <title>The genome sequence of Magnaporthe poae strain ATCC 64411.</title>
        <authorList>
            <person name="Ma L.-J."/>
            <person name="Dead R."/>
            <person name="Young S."/>
            <person name="Zeng Q."/>
            <person name="Koehrsen M."/>
            <person name="Alvarado L."/>
            <person name="Berlin A."/>
            <person name="Chapman S.B."/>
            <person name="Chen Z."/>
            <person name="Freedman E."/>
            <person name="Gellesch M."/>
            <person name="Goldberg J."/>
            <person name="Griggs A."/>
            <person name="Gujja S."/>
            <person name="Heilman E.R."/>
            <person name="Heiman D."/>
            <person name="Hepburn T."/>
            <person name="Howarth C."/>
            <person name="Jen D."/>
            <person name="Larson L."/>
            <person name="Mehta T."/>
            <person name="Neiman D."/>
            <person name="Pearson M."/>
            <person name="Roberts A."/>
            <person name="Saif S."/>
            <person name="Shea T."/>
            <person name="Shenoy N."/>
            <person name="Sisk P."/>
            <person name="Stolte C."/>
            <person name="Sykes S."/>
            <person name="Walk T."/>
            <person name="White J."/>
            <person name="Yandava C."/>
            <person name="Haas B."/>
            <person name="Nusbaum C."/>
            <person name="Birren B."/>
        </authorList>
    </citation>
    <scope>NUCLEOTIDE SEQUENCE [LARGE SCALE GENOMIC DNA]</scope>
    <source>
        <strain evidence="11">ATCC 64411 / 73-15</strain>
    </source>
</reference>
<evidence type="ECO:0000256" key="3">
    <source>
        <dbReference type="ARBA" id="ARBA00022617"/>
    </source>
</evidence>
<keyword evidence="4 6" id="KW-0479">Metal-binding</keyword>
<evidence type="ECO:0000256" key="1">
    <source>
        <dbReference type="ARBA" id="ARBA00001971"/>
    </source>
</evidence>
<dbReference type="Pfam" id="PF00067">
    <property type="entry name" value="p450"/>
    <property type="match status" value="1"/>
</dbReference>
<protein>
    <recommendedName>
        <fullName evidence="12">Cytochrome P450</fullName>
    </recommendedName>
</protein>
<keyword evidence="11" id="KW-1185">Reference proteome</keyword>
<dbReference type="InterPro" id="IPR050121">
    <property type="entry name" value="Cytochrome_P450_monoxygenase"/>
</dbReference>
<evidence type="ECO:0008006" key="12">
    <source>
        <dbReference type="Google" id="ProtNLM"/>
    </source>
</evidence>
<keyword evidence="5 6" id="KW-0408">Iron</keyword>
<evidence type="ECO:0000313" key="9">
    <source>
        <dbReference type="EMBL" id="KLU85089.1"/>
    </source>
</evidence>
<evidence type="ECO:0000256" key="6">
    <source>
        <dbReference type="PIRSR" id="PIRSR602401-1"/>
    </source>
</evidence>
<dbReference type="InterPro" id="IPR036396">
    <property type="entry name" value="Cyt_P450_sf"/>
</dbReference>
<keyword evidence="8" id="KW-0472">Membrane</keyword>
<dbReference type="InterPro" id="IPR017972">
    <property type="entry name" value="Cyt_P450_CS"/>
</dbReference>
<organism evidence="10 11">
    <name type="scientific">Magnaporthiopsis poae (strain ATCC 64411 / 73-15)</name>
    <name type="common">Kentucky bluegrass fungus</name>
    <name type="synonym">Magnaporthe poae</name>
    <dbReference type="NCBI Taxonomy" id="644358"/>
    <lineage>
        <taxon>Eukaryota</taxon>
        <taxon>Fungi</taxon>
        <taxon>Dikarya</taxon>
        <taxon>Ascomycota</taxon>
        <taxon>Pezizomycotina</taxon>
        <taxon>Sordariomycetes</taxon>
        <taxon>Sordariomycetidae</taxon>
        <taxon>Magnaporthales</taxon>
        <taxon>Magnaporthaceae</taxon>
        <taxon>Magnaporthiopsis</taxon>
    </lineage>
</organism>
<evidence type="ECO:0000313" key="10">
    <source>
        <dbReference type="EnsemblFungi" id="MAPG_04121T0"/>
    </source>
</evidence>
<dbReference type="VEuPathDB" id="FungiDB:MAPG_04121"/>
<keyword evidence="7" id="KW-0560">Oxidoreductase</keyword>
<evidence type="ECO:0000256" key="2">
    <source>
        <dbReference type="ARBA" id="ARBA00010617"/>
    </source>
</evidence>
<reference evidence="9" key="2">
    <citation type="submission" date="2010-05" db="EMBL/GenBank/DDBJ databases">
        <title>The Genome Sequence of Magnaporthe poae strain ATCC 64411.</title>
        <authorList>
            <consortium name="The Broad Institute Genome Sequencing Platform"/>
            <consortium name="Broad Institute Genome Sequencing Center for Infectious Disease"/>
            <person name="Ma L.-J."/>
            <person name="Dead R."/>
            <person name="Young S."/>
            <person name="Zeng Q."/>
            <person name="Koehrsen M."/>
            <person name="Alvarado L."/>
            <person name="Berlin A."/>
            <person name="Chapman S.B."/>
            <person name="Chen Z."/>
            <person name="Freedman E."/>
            <person name="Gellesch M."/>
            <person name="Goldberg J."/>
            <person name="Griggs A."/>
            <person name="Gujja S."/>
            <person name="Heilman E.R."/>
            <person name="Heiman D."/>
            <person name="Hepburn T."/>
            <person name="Howarth C."/>
            <person name="Jen D."/>
            <person name="Larson L."/>
            <person name="Mehta T."/>
            <person name="Neiman D."/>
            <person name="Pearson M."/>
            <person name="Roberts A."/>
            <person name="Saif S."/>
            <person name="Shea T."/>
            <person name="Shenoy N."/>
            <person name="Sisk P."/>
            <person name="Stolte C."/>
            <person name="Sykes S."/>
            <person name="Walk T."/>
            <person name="White J."/>
            <person name="Yandava C."/>
            <person name="Haas B."/>
            <person name="Nusbaum C."/>
            <person name="Birren B."/>
        </authorList>
    </citation>
    <scope>NUCLEOTIDE SEQUENCE</scope>
    <source>
        <strain evidence="9">ATCC 64411</strain>
    </source>
</reference>
<dbReference type="InterPro" id="IPR002401">
    <property type="entry name" value="Cyt_P450_E_grp-I"/>
</dbReference>
<dbReference type="EMBL" id="ADBL01000974">
    <property type="status" value="NOT_ANNOTATED_CDS"/>
    <property type="molecule type" value="Genomic_DNA"/>
</dbReference>
<dbReference type="SUPFAM" id="SSF48264">
    <property type="entry name" value="Cytochrome P450"/>
    <property type="match status" value="1"/>
</dbReference>
<comment type="cofactor">
    <cofactor evidence="1 6">
        <name>heme</name>
        <dbReference type="ChEBI" id="CHEBI:30413"/>
    </cofactor>
</comment>
<dbReference type="EnsemblFungi" id="MAPG_04121T0">
    <property type="protein sequence ID" value="MAPG_04121T0"/>
    <property type="gene ID" value="MAPG_04121"/>
</dbReference>
<evidence type="ECO:0000256" key="4">
    <source>
        <dbReference type="ARBA" id="ARBA00022723"/>
    </source>
</evidence>
<keyword evidence="3 6" id="KW-0349">Heme</keyword>
<dbReference type="Gene3D" id="1.10.630.10">
    <property type="entry name" value="Cytochrome P450"/>
    <property type="match status" value="1"/>
</dbReference>
<evidence type="ECO:0000256" key="7">
    <source>
        <dbReference type="RuleBase" id="RU000461"/>
    </source>
</evidence>
<reference evidence="10" key="5">
    <citation type="submission" date="2015-06" db="UniProtKB">
        <authorList>
            <consortium name="EnsemblFungi"/>
        </authorList>
    </citation>
    <scope>IDENTIFICATION</scope>
    <source>
        <strain evidence="10">ATCC 64411</strain>
    </source>
</reference>
<dbReference type="EMBL" id="GL876968">
    <property type="protein sequence ID" value="KLU85089.1"/>
    <property type="molecule type" value="Genomic_DNA"/>
</dbReference>
<sequence length="535" mass="59781">MTLQAHLPLHLVPPSWLPNPVELLRQSAITCCLGALGIVVVGILALIPTLLYRLYFHPLSRIPGPRLAAISNVWYGYQVCTGRLLQVGKELHEKFGPIVRVGPNEVWVNSEDAFRVIYGLGSGFKKSDFYVATALQKPRIDWRLRPHYSDTLDLLSERDAQRYRRQRRLVGPVYQAANLRKFEFAVDQVLDEAVARIKALDGAEVDLKEWMHIIAVECLGSMVLSWSPGYLRHGSDGGSSAFSYRGWKRKTIFGLFPLAAILETLSKSAGRVFADLWGLTFKAPKNLHLFFPAVQRKIKGRIRNIETKKPQKNAREDLMANLLELHQERPEFTATYLHRMAITNFGAGHETTCSALTAAMAMLGSHPDVQDRAARDQQRLASAGDGSWSPAPYTLAAIKEAQRLYPVIGMSLPREVPVGGTRLHGTFLPAGTTVGCNPVSLHLNQQIFGADAHLFSPDRWLDPARSRAMDRCNLTWGGGARTCPGRHLAELILHRTVARLLLEFEVACDVPADEDICFYFMAMLTGVRARFRARE</sequence>
<dbReference type="Proteomes" id="UP000011715">
    <property type="component" value="Unassembled WGS sequence"/>
</dbReference>
<dbReference type="STRING" id="644358.A0A0C4DVV8"/>
<dbReference type="OMA" id="NIWHAYH"/>
<dbReference type="GO" id="GO:0020037">
    <property type="term" value="F:heme binding"/>
    <property type="evidence" value="ECO:0007669"/>
    <property type="project" value="InterPro"/>
</dbReference>
<gene>
    <name evidence="9" type="ORF">MAPG_04121</name>
</gene>
<dbReference type="InterPro" id="IPR001128">
    <property type="entry name" value="Cyt_P450"/>
</dbReference>
<dbReference type="GO" id="GO:0016705">
    <property type="term" value="F:oxidoreductase activity, acting on paired donors, with incorporation or reduction of molecular oxygen"/>
    <property type="evidence" value="ECO:0007669"/>
    <property type="project" value="InterPro"/>
</dbReference>
<name>A0A0C4DVV8_MAGP6</name>
<reference evidence="9" key="3">
    <citation type="submission" date="2011-03" db="EMBL/GenBank/DDBJ databases">
        <title>Annotation of Magnaporthe poae ATCC 64411.</title>
        <authorList>
            <person name="Ma L.-J."/>
            <person name="Dead R."/>
            <person name="Young S.K."/>
            <person name="Zeng Q."/>
            <person name="Gargeya S."/>
            <person name="Fitzgerald M."/>
            <person name="Haas B."/>
            <person name="Abouelleil A."/>
            <person name="Alvarado L."/>
            <person name="Arachchi H.M."/>
            <person name="Berlin A."/>
            <person name="Brown A."/>
            <person name="Chapman S.B."/>
            <person name="Chen Z."/>
            <person name="Dunbar C."/>
            <person name="Freedman E."/>
            <person name="Gearin G."/>
            <person name="Gellesch M."/>
            <person name="Goldberg J."/>
            <person name="Griggs A."/>
            <person name="Gujja S."/>
            <person name="Heiman D."/>
            <person name="Howarth C."/>
            <person name="Larson L."/>
            <person name="Lui A."/>
            <person name="MacDonald P.J.P."/>
            <person name="Mehta T."/>
            <person name="Montmayeur A."/>
            <person name="Murphy C."/>
            <person name="Neiman D."/>
            <person name="Pearson M."/>
            <person name="Priest M."/>
            <person name="Roberts A."/>
            <person name="Saif S."/>
            <person name="Shea T."/>
            <person name="Shenoy N."/>
            <person name="Sisk P."/>
            <person name="Stolte C."/>
            <person name="Sykes S."/>
            <person name="Yandava C."/>
            <person name="Wortman J."/>
            <person name="Nusbaum C."/>
            <person name="Birren B."/>
        </authorList>
    </citation>
    <scope>NUCLEOTIDE SEQUENCE</scope>
    <source>
        <strain evidence="9">ATCC 64411</strain>
    </source>
</reference>
<dbReference type="PANTHER" id="PTHR24305:SF232">
    <property type="entry name" value="P450, PUTATIVE (EUROFUNG)-RELATED"/>
    <property type="match status" value="1"/>
</dbReference>
<comment type="similarity">
    <text evidence="2 7">Belongs to the cytochrome P450 family.</text>
</comment>
<reference evidence="10" key="4">
    <citation type="journal article" date="2015" name="G3 (Bethesda)">
        <title>Genome sequences of three phytopathogenic species of the Magnaporthaceae family of fungi.</title>
        <authorList>
            <person name="Okagaki L.H."/>
            <person name="Nunes C.C."/>
            <person name="Sailsbery J."/>
            <person name="Clay B."/>
            <person name="Brown D."/>
            <person name="John T."/>
            <person name="Oh Y."/>
            <person name="Young N."/>
            <person name="Fitzgerald M."/>
            <person name="Haas B.J."/>
            <person name="Zeng Q."/>
            <person name="Young S."/>
            <person name="Adiconis X."/>
            <person name="Fan L."/>
            <person name="Levin J.Z."/>
            <person name="Mitchell T.K."/>
            <person name="Okubara P.A."/>
            <person name="Farman M.L."/>
            <person name="Kohn L.M."/>
            <person name="Birren B."/>
            <person name="Ma L.-J."/>
            <person name="Dean R.A."/>
        </authorList>
    </citation>
    <scope>NUCLEOTIDE SEQUENCE</scope>
    <source>
        <strain evidence="10">ATCC 64411 / 73-15</strain>
    </source>
</reference>
<dbReference type="OrthoDB" id="3934656at2759"/>
<dbReference type="GO" id="GO:0004497">
    <property type="term" value="F:monooxygenase activity"/>
    <property type="evidence" value="ECO:0007669"/>
    <property type="project" value="UniProtKB-KW"/>
</dbReference>
<evidence type="ECO:0000256" key="8">
    <source>
        <dbReference type="SAM" id="Phobius"/>
    </source>
</evidence>
<feature type="transmembrane region" description="Helical" evidence="8">
    <location>
        <begin position="27"/>
        <end position="52"/>
    </location>
</feature>
<dbReference type="PRINTS" id="PR00385">
    <property type="entry name" value="P450"/>
</dbReference>
<dbReference type="eggNOG" id="KOG0156">
    <property type="taxonomic scope" value="Eukaryota"/>
</dbReference>
<proteinExistence type="inferred from homology"/>
<dbReference type="PROSITE" id="PS00086">
    <property type="entry name" value="CYTOCHROME_P450"/>
    <property type="match status" value="1"/>
</dbReference>
<keyword evidence="7" id="KW-0503">Monooxygenase</keyword>
<dbReference type="AlphaFoldDB" id="A0A0C4DVV8"/>
<evidence type="ECO:0000313" key="11">
    <source>
        <dbReference type="Proteomes" id="UP000011715"/>
    </source>
</evidence>
<feature type="binding site" description="axial binding residue" evidence="6">
    <location>
        <position position="483"/>
    </location>
    <ligand>
        <name>heme</name>
        <dbReference type="ChEBI" id="CHEBI:30413"/>
    </ligand>
    <ligandPart>
        <name>Fe</name>
        <dbReference type="ChEBI" id="CHEBI:18248"/>
    </ligandPart>
</feature>
<evidence type="ECO:0000256" key="5">
    <source>
        <dbReference type="ARBA" id="ARBA00023004"/>
    </source>
</evidence>